<proteinExistence type="predicted"/>
<reference evidence="1" key="1">
    <citation type="submission" date="2018-05" db="EMBL/GenBank/DDBJ databases">
        <authorList>
            <person name="Lanie J.A."/>
            <person name="Ng W.-L."/>
            <person name="Kazmierczak K.M."/>
            <person name="Andrzejewski T.M."/>
            <person name="Davidsen T.M."/>
            <person name="Wayne K.J."/>
            <person name="Tettelin H."/>
            <person name="Glass J.I."/>
            <person name="Rusch D."/>
            <person name="Podicherti R."/>
            <person name="Tsui H.-C.T."/>
            <person name="Winkler M.E."/>
        </authorList>
    </citation>
    <scope>NUCLEOTIDE SEQUENCE</scope>
</reference>
<evidence type="ECO:0008006" key="2">
    <source>
        <dbReference type="Google" id="ProtNLM"/>
    </source>
</evidence>
<dbReference type="EMBL" id="UINC01132243">
    <property type="protein sequence ID" value="SVD14436.1"/>
    <property type="molecule type" value="Genomic_DNA"/>
</dbReference>
<evidence type="ECO:0000313" key="1">
    <source>
        <dbReference type="EMBL" id="SVD14436.1"/>
    </source>
</evidence>
<dbReference type="Gene3D" id="2.60.40.10">
    <property type="entry name" value="Immunoglobulins"/>
    <property type="match status" value="1"/>
</dbReference>
<sequence length="307" mass="32905">GEFTLSASAHNDAGGVITSSEVRVTVIRDRQFTTWILIEEGSVWKYLDDGTDPGVDWIQHGFDDSGWNEGPAELGYGENDEATLVRFGPDPNEKFITTWFRKTFQVGDAAQVKNLSLRLLRDDGAMVHINGREALRVNLPDGEVGFQTRASSSGDYNIETWPLEAGLLKTGANEIAVEVHQSRPDSSDISFDLGLIAELDLPENSGPFVTLELPAPGLLVANGAPLALAADAFDLDGRIERVEFLANGQVIETVRAEPFQASWHPLADGDFSLVAVAWDDAGGLASSPPVTVTVSSGTAPPSITSQS</sequence>
<dbReference type="Gene3D" id="2.60.120.260">
    <property type="entry name" value="Galactose-binding domain-like"/>
    <property type="match status" value="1"/>
</dbReference>
<dbReference type="AlphaFoldDB" id="A0A382SX29"/>
<feature type="non-terminal residue" evidence="1">
    <location>
        <position position="1"/>
    </location>
</feature>
<dbReference type="Pfam" id="PF17957">
    <property type="entry name" value="Big_7"/>
    <property type="match status" value="1"/>
</dbReference>
<accession>A0A382SX29</accession>
<dbReference type="InterPro" id="IPR008979">
    <property type="entry name" value="Galactose-bd-like_sf"/>
</dbReference>
<dbReference type="InterPro" id="IPR013783">
    <property type="entry name" value="Ig-like_fold"/>
</dbReference>
<protein>
    <recommendedName>
        <fullName evidence="2">Bacterial Ig-like domain-containing protein</fullName>
    </recommendedName>
</protein>
<name>A0A382SX29_9ZZZZ</name>
<dbReference type="SUPFAM" id="SSF49785">
    <property type="entry name" value="Galactose-binding domain-like"/>
    <property type="match status" value="1"/>
</dbReference>
<feature type="non-terminal residue" evidence="1">
    <location>
        <position position="307"/>
    </location>
</feature>
<organism evidence="1">
    <name type="scientific">marine metagenome</name>
    <dbReference type="NCBI Taxonomy" id="408172"/>
    <lineage>
        <taxon>unclassified sequences</taxon>
        <taxon>metagenomes</taxon>
        <taxon>ecological metagenomes</taxon>
    </lineage>
</organism>
<gene>
    <name evidence="1" type="ORF">METZ01_LOCUS367290</name>
</gene>